<dbReference type="SUPFAM" id="SSF103473">
    <property type="entry name" value="MFS general substrate transporter"/>
    <property type="match status" value="1"/>
</dbReference>
<evidence type="ECO:0000256" key="5">
    <source>
        <dbReference type="ARBA" id="ARBA00022692"/>
    </source>
</evidence>
<feature type="transmembrane region" description="Helical" evidence="9">
    <location>
        <begin position="12"/>
        <end position="34"/>
    </location>
</feature>
<dbReference type="GO" id="GO:0005886">
    <property type="term" value="C:plasma membrane"/>
    <property type="evidence" value="ECO:0007669"/>
    <property type="project" value="UniProtKB-SubCell"/>
</dbReference>
<protein>
    <submittedName>
        <fullName evidence="12">Facilitated trehalose transporter Tret1-like</fullName>
    </submittedName>
</protein>
<feature type="transmembrane region" description="Helical" evidence="9">
    <location>
        <begin position="168"/>
        <end position="189"/>
    </location>
</feature>
<evidence type="ECO:0000256" key="3">
    <source>
        <dbReference type="ARBA" id="ARBA00022475"/>
    </source>
</evidence>
<keyword evidence="3" id="KW-1003">Cell membrane</keyword>
<evidence type="ECO:0000256" key="2">
    <source>
        <dbReference type="ARBA" id="ARBA00022448"/>
    </source>
</evidence>
<comment type="subcellular location">
    <subcellularLocation>
        <location evidence="1">Cell membrane</location>
        <topology evidence="1">Multi-pass membrane protein</topology>
    </subcellularLocation>
</comment>
<dbReference type="GO" id="GO:0022857">
    <property type="term" value="F:transmembrane transporter activity"/>
    <property type="evidence" value="ECO:0007669"/>
    <property type="project" value="InterPro"/>
</dbReference>
<dbReference type="GeneID" id="115891775"/>
<dbReference type="AlphaFoldDB" id="A0A6J2YZE4"/>
<dbReference type="Pfam" id="PF00083">
    <property type="entry name" value="Sugar_tr"/>
    <property type="match status" value="1"/>
</dbReference>
<dbReference type="FunFam" id="1.20.1250.20:FF:000218">
    <property type="entry name" value="facilitated trehalose transporter Tret1"/>
    <property type="match status" value="1"/>
</dbReference>
<keyword evidence="4" id="KW-0762">Sugar transport</keyword>
<feature type="transmembrane region" description="Helical" evidence="9">
    <location>
        <begin position="351"/>
        <end position="375"/>
    </location>
</feature>
<gene>
    <name evidence="12" type="primary">LOC115891775</name>
</gene>
<dbReference type="KEGG" id="soy:115891775"/>
<dbReference type="InParanoid" id="A0A6J2YZE4"/>
<feature type="transmembrane region" description="Helical" evidence="9">
    <location>
        <begin position="416"/>
        <end position="438"/>
    </location>
</feature>
<keyword evidence="5 9" id="KW-0812">Transmembrane</keyword>
<reference evidence="12" key="1">
    <citation type="submission" date="2025-08" db="UniProtKB">
        <authorList>
            <consortium name="RefSeq"/>
        </authorList>
    </citation>
    <scope>IDENTIFICATION</scope>
    <source>
        <tissue evidence="12">Gonads</tissue>
    </source>
</reference>
<feature type="transmembrane region" description="Helical" evidence="9">
    <location>
        <begin position="289"/>
        <end position="310"/>
    </location>
</feature>
<evidence type="ECO:0000256" key="7">
    <source>
        <dbReference type="ARBA" id="ARBA00023136"/>
    </source>
</evidence>
<sequence length="469" mass="52264">MLADKKVLRDLLPQVVATILGTLMATSDGMTYGWTSPMIPYFLSNETHIVMTLDQAEWMETINLLGAAAGLPFTILGVDYLGRKTSMIISAIFGCICWILLLVSTNLYVIYFARFLAGMAGDMCFVAAPMYIAEIAVPKIRGFLASLIYLQMLLGIVIIYTTGSLLPYYVPPIIGIVLTSCQFILFPFMPESPYYYVYKNKEEKAKTALLRLRSDPDIDKEITEIKQAVERQKTEKGRPQDLILIRSNRIALFIMFILNGSQHFIGISVILMNLHVILNEAGSIYIEPASAAIIFSVIMLVSAGIASLIMDKFGRKFLLVISESLTGVALLVMTIYFHLKHLEFDVINVSWIPAACVMFYAATFKIGLGLVPIVVTAEIFPTTIKAIGMTIADCVYVVAAVISINIYSVMFKSFGIYAPFYLFTSCSFLMVIFTIFWIPETKGKTLDEIQLMLKGEKATDRKISNSIHI</sequence>
<dbReference type="RefSeq" id="XP_030768195.1">
    <property type="nucleotide sequence ID" value="XM_030912335.1"/>
</dbReference>
<dbReference type="InterPro" id="IPR020846">
    <property type="entry name" value="MFS_dom"/>
</dbReference>
<evidence type="ECO:0000259" key="10">
    <source>
        <dbReference type="PROSITE" id="PS50850"/>
    </source>
</evidence>
<keyword evidence="8" id="KW-0325">Glycoprotein</keyword>
<proteinExistence type="predicted"/>
<feature type="transmembrane region" description="Helical" evidence="9">
    <location>
        <begin position="140"/>
        <end position="162"/>
    </location>
</feature>
<keyword evidence="6 9" id="KW-1133">Transmembrane helix</keyword>
<evidence type="ECO:0000256" key="9">
    <source>
        <dbReference type="SAM" id="Phobius"/>
    </source>
</evidence>
<evidence type="ECO:0000256" key="4">
    <source>
        <dbReference type="ARBA" id="ARBA00022597"/>
    </source>
</evidence>
<dbReference type="InterPro" id="IPR005829">
    <property type="entry name" value="Sugar_transporter_CS"/>
</dbReference>
<feature type="transmembrane region" description="Helical" evidence="9">
    <location>
        <begin position="387"/>
        <end position="410"/>
    </location>
</feature>
<keyword evidence="11" id="KW-1185">Reference proteome</keyword>
<name>A0A6J2YZE4_SITOR</name>
<dbReference type="PANTHER" id="PTHR48021">
    <property type="match status" value="1"/>
</dbReference>
<dbReference type="InterPro" id="IPR005828">
    <property type="entry name" value="MFS_sugar_transport-like"/>
</dbReference>
<accession>A0A6J2YZE4</accession>
<feature type="transmembrane region" description="Helical" evidence="9">
    <location>
        <begin position="115"/>
        <end position="133"/>
    </location>
</feature>
<dbReference type="InterPro" id="IPR003663">
    <property type="entry name" value="Sugar/inositol_transpt"/>
</dbReference>
<evidence type="ECO:0000256" key="1">
    <source>
        <dbReference type="ARBA" id="ARBA00004651"/>
    </source>
</evidence>
<dbReference type="PANTHER" id="PTHR48021:SF46">
    <property type="entry name" value="MAJOR FACILITATOR SUPERFAMILY (MFS) PROFILE DOMAIN-CONTAINING PROTEIN"/>
    <property type="match status" value="1"/>
</dbReference>
<organism evidence="11 12">
    <name type="scientific">Sitophilus oryzae</name>
    <name type="common">Rice weevil</name>
    <name type="synonym">Curculio oryzae</name>
    <dbReference type="NCBI Taxonomy" id="7048"/>
    <lineage>
        <taxon>Eukaryota</taxon>
        <taxon>Metazoa</taxon>
        <taxon>Ecdysozoa</taxon>
        <taxon>Arthropoda</taxon>
        <taxon>Hexapoda</taxon>
        <taxon>Insecta</taxon>
        <taxon>Pterygota</taxon>
        <taxon>Neoptera</taxon>
        <taxon>Endopterygota</taxon>
        <taxon>Coleoptera</taxon>
        <taxon>Polyphaga</taxon>
        <taxon>Cucujiformia</taxon>
        <taxon>Curculionidae</taxon>
        <taxon>Dryophthorinae</taxon>
        <taxon>Sitophilus</taxon>
    </lineage>
</organism>
<feature type="domain" description="Major facilitator superfamily (MFS) profile" evidence="10">
    <location>
        <begin position="14"/>
        <end position="442"/>
    </location>
</feature>
<keyword evidence="7 9" id="KW-0472">Membrane</keyword>
<dbReference type="PRINTS" id="PR00171">
    <property type="entry name" value="SUGRTRNSPORT"/>
</dbReference>
<feature type="transmembrane region" description="Helical" evidence="9">
    <location>
        <begin position="61"/>
        <end position="81"/>
    </location>
</feature>
<evidence type="ECO:0000313" key="11">
    <source>
        <dbReference type="Proteomes" id="UP000504635"/>
    </source>
</evidence>
<dbReference type="OrthoDB" id="6133115at2759"/>
<dbReference type="PROSITE" id="PS00216">
    <property type="entry name" value="SUGAR_TRANSPORT_1"/>
    <property type="match status" value="2"/>
</dbReference>
<feature type="transmembrane region" description="Helical" evidence="9">
    <location>
        <begin position="317"/>
        <end position="339"/>
    </location>
</feature>
<dbReference type="PROSITE" id="PS50850">
    <property type="entry name" value="MFS"/>
    <property type="match status" value="1"/>
</dbReference>
<dbReference type="InterPro" id="IPR050549">
    <property type="entry name" value="MFS_Trehalose_Transporter"/>
</dbReference>
<dbReference type="InterPro" id="IPR036259">
    <property type="entry name" value="MFS_trans_sf"/>
</dbReference>
<evidence type="ECO:0000256" key="6">
    <source>
        <dbReference type="ARBA" id="ARBA00022989"/>
    </source>
</evidence>
<evidence type="ECO:0000256" key="8">
    <source>
        <dbReference type="ARBA" id="ARBA00023180"/>
    </source>
</evidence>
<dbReference type="Gene3D" id="1.20.1250.20">
    <property type="entry name" value="MFS general substrate transporter like domains"/>
    <property type="match status" value="1"/>
</dbReference>
<evidence type="ECO:0000313" key="12">
    <source>
        <dbReference type="RefSeq" id="XP_030768195.1"/>
    </source>
</evidence>
<keyword evidence="2" id="KW-0813">Transport</keyword>
<dbReference type="Proteomes" id="UP000504635">
    <property type="component" value="Unplaced"/>
</dbReference>
<feature type="transmembrane region" description="Helical" evidence="9">
    <location>
        <begin position="88"/>
        <end position="109"/>
    </location>
</feature>
<feature type="transmembrane region" description="Helical" evidence="9">
    <location>
        <begin position="250"/>
        <end position="277"/>
    </location>
</feature>